<dbReference type="RefSeq" id="WP_102733228.1">
    <property type="nucleotide sequence ID" value="NZ_CACRSS010000021.1"/>
</dbReference>
<protein>
    <submittedName>
        <fullName evidence="2">Uncharacterized protein</fullName>
    </submittedName>
</protein>
<evidence type="ECO:0000256" key="1">
    <source>
        <dbReference type="SAM" id="SignalP"/>
    </source>
</evidence>
<reference evidence="2" key="1">
    <citation type="submission" date="2019-11" db="EMBL/GenBank/DDBJ databases">
        <authorList>
            <person name="Feng L."/>
        </authorList>
    </citation>
    <scope>NUCLEOTIDE SEQUENCE</scope>
    <source>
        <strain evidence="2">AMuciniphilaLFYP55</strain>
    </source>
</reference>
<accession>A0A6N2V755</accession>
<evidence type="ECO:0000313" key="2">
    <source>
        <dbReference type="EMBL" id="VYT25457.1"/>
    </source>
</evidence>
<gene>
    <name evidence="2" type="ORF">AMLFYP55_01321</name>
</gene>
<feature type="chain" id="PRO_5026927163" evidence="1">
    <location>
        <begin position="21"/>
        <end position="253"/>
    </location>
</feature>
<feature type="signal peptide" evidence="1">
    <location>
        <begin position="1"/>
        <end position="20"/>
    </location>
</feature>
<proteinExistence type="predicted"/>
<name>A0A6N2V755_9BACT</name>
<dbReference type="AlphaFoldDB" id="A0A6N2V755"/>
<keyword evidence="1" id="KW-0732">Signal</keyword>
<sequence>MKKSLIFIASLTFGTAVSQAAVLCSTTFNRTGTSLDTVTVNTTSDVGLTSSTSISSDDFSKSTSGNDLLASGSIPASVFSPNANVGGAGNNTWSVSFTFTNTGSQDMLISSIDLSMVGFTGAGAAQNGGNGIANNGYVGGYEGNFNKPVDMTLSIDGQPDQTLTYNGSTAANGSTGAWTGIHTGSHTYDDFLLKAGESLTITITASNNSAYNKGCFAGLSGIQINGDLVVPEPATASLGLLGLAALMMRRRRL</sequence>
<organism evidence="2">
    <name type="scientific">Akkermansia muciniphila</name>
    <dbReference type="NCBI Taxonomy" id="239935"/>
    <lineage>
        <taxon>Bacteria</taxon>
        <taxon>Pseudomonadati</taxon>
        <taxon>Verrucomicrobiota</taxon>
        <taxon>Verrucomicrobiia</taxon>
        <taxon>Verrucomicrobiales</taxon>
        <taxon>Akkermansiaceae</taxon>
        <taxon>Akkermansia</taxon>
    </lineage>
</organism>
<dbReference type="OrthoDB" id="200102at2"/>
<dbReference type="EMBL" id="CACRSS010000021">
    <property type="protein sequence ID" value="VYT25457.1"/>
    <property type="molecule type" value="Genomic_DNA"/>
</dbReference>